<dbReference type="Pfam" id="PF06722">
    <property type="entry name" value="EryCIII-like_C"/>
    <property type="match status" value="1"/>
</dbReference>
<evidence type="ECO:0000256" key="1">
    <source>
        <dbReference type="ARBA" id="ARBA00022679"/>
    </source>
</evidence>
<evidence type="ECO:0000259" key="2">
    <source>
        <dbReference type="Pfam" id="PF06722"/>
    </source>
</evidence>
<feature type="domain" description="Erythromycin biosynthesis protein CIII-like C-terminal" evidence="2">
    <location>
        <begin position="319"/>
        <end position="441"/>
    </location>
</feature>
<protein>
    <submittedName>
        <fullName evidence="3">UDP-glucosyltransferase A1</fullName>
    </submittedName>
</protein>
<keyword evidence="1 3" id="KW-0808">Transferase</keyword>
<dbReference type="CDD" id="cd03784">
    <property type="entry name" value="GT1_Gtf-like"/>
    <property type="match status" value="1"/>
</dbReference>
<dbReference type="SUPFAM" id="SSF53756">
    <property type="entry name" value="UDP-Glycosyltransferase/glycogen phosphorylase"/>
    <property type="match status" value="1"/>
</dbReference>
<dbReference type="GO" id="GO:0008194">
    <property type="term" value="F:UDP-glycosyltransferase activity"/>
    <property type="evidence" value="ECO:0007669"/>
    <property type="project" value="InterPro"/>
</dbReference>
<dbReference type="PANTHER" id="PTHR21015">
    <property type="entry name" value="UDP-N-ACETYLGLUCOSAMINE--N-ACETYLMURAMYL-(PENTAPEPTIDE) PYROPHOSPHORYL-UNDECAPRENOL N-ACETYLGLUCOSAMINE TRANSFERASE 1"/>
    <property type="match status" value="1"/>
</dbReference>
<reference evidence="3 4" key="1">
    <citation type="submission" date="2018-12" db="EMBL/GenBank/DDBJ databases">
        <title>Genome sequence and assembly of Colletotrichum trifolii.</title>
        <authorList>
            <person name="Gan P."/>
            <person name="Shirasu K."/>
        </authorList>
    </citation>
    <scope>NUCLEOTIDE SEQUENCE [LARGE SCALE GENOMIC DNA]</scope>
    <source>
        <strain evidence="3 4">543-2</strain>
    </source>
</reference>
<sequence>MTAGNLNRGDTTGSNPLLLFAAFPGEGHTNPLLSIASYLVKTGYEVVFMAPDLYQTKVEETGAEYLRVDNPLTGEVMQSFREATSLPRGLERVAGQYKAVFLDMLPMRTQSTEDALVMLQARDPSRQIIFMEDVFNSTLLPFKYGRPLPEGLSSMPRSIGFGVAPLLFESRDNAPMSLGLLPDSTVSGRQRNEALHKLAESGPFRNMIESWQGALRKLGCTVIPDGKMFSCLYTAHDYALQLCSPSLEYPLSDLPSSIEYAGLLPRKSVKPGFEYPPWWPEVERKRESKYRHVVFVSQGTLNPNYTDLILPSLNAFVERQDVLVVATLGARGTKLPSEIVVPSNARVVDYIPYDIILEYTDVFISNAGYGTFTHAVSNGVPVVLAGENEEKIEVTMRAIYAGIGLSLETQTPTAEQVRKGVQKVLSDSQYKKAAVKLKMENENLDSVSLIEDKIRKLIA</sequence>
<accession>A0A4R8RCC5</accession>
<dbReference type="GO" id="GO:0016758">
    <property type="term" value="F:hexosyltransferase activity"/>
    <property type="evidence" value="ECO:0007669"/>
    <property type="project" value="UniProtKB-ARBA"/>
</dbReference>
<dbReference type="InterPro" id="IPR002213">
    <property type="entry name" value="UDP_glucos_trans"/>
</dbReference>
<dbReference type="Proteomes" id="UP000295703">
    <property type="component" value="Unassembled WGS sequence"/>
</dbReference>
<dbReference type="EMBL" id="RYZW01000063">
    <property type="protein sequence ID" value="TDZ54034.1"/>
    <property type="molecule type" value="Genomic_DNA"/>
</dbReference>
<evidence type="ECO:0000313" key="3">
    <source>
        <dbReference type="EMBL" id="TDZ54034.1"/>
    </source>
</evidence>
<proteinExistence type="predicted"/>
<organism evidence="3 4">
    <name type="scientific">Colletotrichum trifolii</name>
    <dbReference type="NCBI Taxonomy" id="5466"/>
    <lineage>
        <taxon>Eukaryota</taxon>
        <taxon>Fungi</taxon>
        <taxon>Dikarya</taxon>
        <taxon>Ascomycota</taxon>
        <taxon>Pezizomycotina</taxon>
        <taxon>Sordariomycetes</taxon>
        <taxon>Hypocreomycetidae</taxon>
        <taxon>Glomerellales</taxon>
        <taxon>Glomerellaceae</taxon>
        <taxon>Colletotrichum</taxon>
        <taxon>Colletotrichum orbiculare species complex</taxon>
    </lineage>
</organism>
<keyword evidence="4" id="KW-1185">Reference proteome</keyword>
<evidence type="ECO:0000313" key="4">
    <source>
        <dbReference type="Proteomes" id="UP000295703"/>
    </source>
</evidence>
<dbReference type="InterPro" id="IPR010610">
    <property type="entry name" value="EryCIII-like_C"/>
</dbReference>
<dbReference type="PANTHER" id="PTHR21015:SF22">
    <property type="entry name" value="GLYCOSYLTRANSFERASE"/>
    <property type="match status" value="1"/>
</dbReference>
<gene>
    <name evidence="3" type="primary">ugtA1-0</name>
    <name evidence="3" type="ORF">CTRI78_v006564</name>
</gene>
<dbReference type="AlphaFoldDB" id="A0A4R8RCC5"/>
<name>A0A4R8RCC5_COLTR</name>
<comment type="caution">
    <text evidence="3">The sequence shown here is derived from an EMBL/GenBank/DDBJ whole genome shotgun (WGS) entry which is preliminary data.</text>
</comment>
<dbReference type="Gene3D" id="3.40.50.2000">
    <property type="entry name" value="Glycogen Phosphorylase B"/>
    <property type="match status" value="3"/>
</dbReference>